<organism evidence="1 2">
    <name type="scientific">Diphasiastrum complanatum</name>
    <name type="common">Issler's clubmoss</name>
    <name type="synonym">Lycopodium complanatum</name>
    <dbReference type="NCBI Taxonomy" id="34168"/>
    <lineage>
        <taxon>Eukaryota</taxon>
        <taxon>Viridiplantae</taxon>
        <taxon>Streptophyta</taxon>
        <taxon>Embryophyta</taxon>
        <taxon>Tracheophyta</taxon>
        <taxon>Lycopodiopsida</taxon>
        <taxon>Lycopodiales</taxon>
        <taxon>Lycopodiaceae</taxon>
        <taxon>Lycopodioideae</taxon>
        <taxon>Diphasiastrum</taxon>
    </lineage>
</organism>
<comment type="caution">
    <text evidence="1">The sequence shown here is derived from an EMBL/GenBank/DDBJ whole genome shotgun (WGS) entry which is preliminary data.</text>
</comment>
<name>A0ACC2DG69_DIPCM</name>
<keyword evidence="2" id="KW-1185">Reference proteome</keyword>
<accession>A0ACC2DG69</accession>
<dbReference type="Proteomes" id="UP001162992">
    <property type="component" value="Chromosome 6"/>
</dbReference>
<gene>
    <name evidence="1" type="ORF">O6H91_06G093800</name>
</gene>
<protein>
    <submittedName>
        <fullName evidence="1">Uncharacterized protein</fullName>
    </submittedName>
</protein>
<dbReference type="EMBL" id="CM055097">
    <property type="protein sequence ID" value="KAJ7553333.1"/>
    <property type="molecule type" value="Genomic_DNA"/>
</dbReference>
<sequence length="302" mass="34701">MSSSSGGGQMTAVMLDKALPATRLLEKRRLMFQVQEALEHKKLEFARKEEELTKREDALRLKDRELQESLIGFSKFLQENNVKRLRAEKKSADEVKLIAEKEAETRELEVNLEQLQLEKVVTKHSLENMMAYQKYLEKVIDVANEYHEINDLLTRYSTLASTNEDLTKRVEESTDMIETLRADLQSYCKSALTEILNLENDISCTKQDNDKTKRETADMQKHVDSVLQVAAGRTLSHGQVCMTAENLFMRVCQLSKIKHPAHTDPLKRFDVVGDYITDTHHIIRSFKINSGKEQLAKDDKGL</sequence>
<evidence type="ECO:0000313" key="1">
    <source>
        <dbReference type="EMBL" id="KAJ7553333.1"/>
    </source>
</evidence>
<reference evidence="2" key="1">
    <citation type="journal article" date="2024" name="Proc. Natl. Acad. Sci. U.S.A.">
        <title>Extraordinary preservation of gene collinearity over three hundred million years revealed in homosporous lycophytes.</title>
        <authorList>
            <person name="Li C."/>
            <person name="Wickell D."/>
            <person name="Kuo L.Y."/>
            <person name="Chen X."/>
            <person name="Nie B."/>
            <person name="Liao X."/>
            <person name="Peng D."/>
            <person name="Ji J."/>
            <person name="Jenkins J."/>
            <person name="Williams M."/>
            <person name="Shu S."/>
            <person name="Plott C."/>
            <person name="Barry K."/>
            <person name="Rajasekar S."/>
            <person name="Grimwood J."/>
            <person name="Han X."/>
            <person name="Sun S."/>
            <person name="Hou Z."/>
            <person name="He W."/>
            <person name="Dai G."/>
            <person name="Sun C."/>
            <person name="Schmutz J."/>
            <person name="Leebens-Mack J.H."/>
            <person name="Li F.W."/>
            <person name="Wang L."/>
        </authorList>
    </citation>
    <scope>NUCLEOTIDE SEQUENCE [LARGE SCALE GENOMIC DNA]</scope>
    <source>
        <strain evidence="2">cv. PW_Plant_1</strain>
    </source>
</reference>
<evidence type="ECO:0000313" key="2">
    <source>
        <dbReference type="Proteomes" id="UP001162992"/>
    </source>
</evidence>
<proteinExistence type="predicted"/>